<dbReference type="OrthoDB" id="337735at2759"/>
<dbReference type="Proteomes" id="UP000327013">
    <property type="component" value="Chromosome 2"/>
</dbReference>
<protein>
    <recommendedName>
        <fullName evidence="5">Cyclin</fullName>
    </recommendedName>
</protein>
<dbReference type="Gene3D" id="1.10.472.10">
    <property type="entry name" value="Cyclin-like"/>
    <property type="match status" value="1"/>
</dbReference>
<name>A0A5N6QW81_9ROSI</name>
<proteinExistence type="inferred from homology"/>
<keyword evidence="7" id="KW-1185">Reference proteome</keyword>
<reference evidence="6 7" key="1">
    <citation type="submission" date="2019-06" db="EMBL/GenBank/DDBJ databases">
        <title>A chromosomal-level reference genome of Carpinus fangiana (Coryloideae, Betulaceae).</title>
        <authorList>
            <person name="Yang X."/>
            <person name="Wang Z."/>
            <person name="Zhang L."/>
            <person name="Hao G."/>
            <person name="Liu J."/>
            <person name="Yang Y."/>
        </authorList>
    </citation>
    <scope>NUCLEOTIDE SEQUENCE [LARGE SCALE GENOMIC DNA]</scope>
    <source>
        <strain evidence="6">Cfa_2016G</strain>
        <tissue evidence="6">Leaf</tissue>
    </source>
</reference>
<evidence type="ECO:0000256" key="2">
    <source>
        <dbReference type="ARBA" id="ARBA00022618"/>
    </source>
</evidence>
<comment type="similarity">
    <text evidence="1">Belongs to the cyclin family. Cyclin U/P subfamily.</text>
</comment>
<evidence type="ECO:0000313" key="7">
    <source>
        <dbReference type="Proteomes" id="UP000327013"/>
    </source>
</evidence>
<keyword evidence="3 5" id="KW-0195">Cyclin</keyword>
<dbReference type="AlphaFoldDB" id="A0A5N6QW81"/>
<dbReference type="GO" id="GO:0019901">
    <property type="term" value="F:protein kinase binding"/>
    <property type="evidence" value="ECO:0007669"/>
    <property type="project" value="UniProtKB-UniRule"/>
</dbReference>
<dbReference type="PANTHER" id="PTHR15615">
    <property type="match status" value="1"/>
</dbReference>
<evidence type="ECO:0000256" key="4">
    <source>
        <dbReference type="ARBA" id="ARBA00023306"/>
    </source>
</evidence>
<keyword evidence="4" id="KW-0131">Cell cycle</keyword>
<gene>
    <name evidence="6" type="ORF">FH972_006582</name>
</gene>
<dbReference type="PANTHER" id="PTHR15615:SF80">
    <property type="entry name" value="CYCLIN"/>
    <property type="match status" value="1"/>
</dbReference>
<dbReference type="Pfam" id="PF08613">
    <property type="entry name" value="Cyclin"/>
    <property type="match status" value="1"/>
</dbReference>
<evidence type="ECO:0000256" key="3">
    <source>
        <dbReference type="ARBA" id="ARBA00023127"/>
    </source>
</evidence>
<evidence type="ECO:0000256" key="1">
    <source>
        <dbReference type="ARBA" id="ARBA00007215"/>
    </source>
</evidence>
<sequence length="194" mass="22046">MALKSKAVESEIYASLGLDEKQKGVSETPRVVSIISALLLRTINNNEKLLKGSNKKDVVTIFHGLKAPNINIQQYLERIFKYSSCSPSCFVVAYIYLERFVQQTGAHLTSLNVHRLLITSSMVAAKVLDDECYNNAYYARVGGVSTAEMNRLEMKFLFSVDFRLHVTAEDFLKYSLQLQKEGLERYRIGRPRPN</sequence>
<dbReference type="EMBL" id="CM017322">
    <property type="protein sequence ID" value="KAE8010192.1"/>
    <property type="molecule type" value="Genomic_DNA"/>
</dbReference>
<dbReference type="InterPro" id="IPR012389">
    <property type="entry name" value="Cyclin_P/U"/>
</dbReference>
<dbReference type="InterPro" id="IPR036915">
    <property type="entry name" value="Cyclin-like_sf"/>
</dbReference>
<accession>A0A5N6QW81</accession>
<organism evidence="6 7">
    <name type="scientific">Carpinus fangiana</name>
    <dbReference type="NCBI Taxonomy" id="176857"/>
    <lineage>
        <taxon>Eukaryota</taxon>
        <taxon>Viridiplantae</taxon>
        <taxon>Streptophyta</taxon>
        <taxon>Embryophyta</taxon>
        <taxon>Tracheophyta</taxon>
        <taxon>Spermatophyta</taxon>
        <taxon>Magnoliopsida</taxon>
        <taxon>eudicotyledons</taxon>
        <taxon>Gunneridae</taxon>
        <taxon>Pentapetalae</taxon>
        <taxon>rosids</taxon>
        <taxon>fabids</taxon>
        <taxon>Fagales</taxon>
        <taxon>Betulaceae</taxon>
        <taxon>Carpinus</taxon>
    </lineage>
</organism>
<dbReference type="SUPFAM" id="SSF47954">
    <property type="entry name" value="Cyclin-like"/>
    <property type="match status" value="1"/>
</dbReference>
<dbReference type="InterPro" id="IPR013922">
    <property type="entry name" value="Cyclin_PHO80-like"/>
</dbReference>
<dbReference type="PIRSF" id="PIRSF027110">
    <property type="entry name" value="PREG"/>
    <property type="match status" value="1"/>
</dbReference>
<evidence type="ECO:0000256" key="5">
    <source>
        <dbReference type="PIRNR" id="PIRNR027110"/>
    </source>
</evidence>
<keyword evidence="2" id="KW-0132">Cell division</keyword>
<dbReference type="GO" id="GO:0051301">
    <property type="term" value="P:cell division"/>
    <property type="evidence" value="ECO:0007669"/>
    <property type="project" value="UniProtKB-UniRule"/>
</dbReference>
<evidence type="ECO:0000313" key="6">
    <source>
        <dbReference type="EMBL" id="KAE8010192.1"/>
    </source>
</evidence>